<gene>
    <name evidence="2" type="ORF">SAMN02745249_00562</name>
</gene>
<keyword evidence="3" id="KW-1185">Reference proteome</keyword>
<dbReference type="InterPro" id="IPR000182">
    <property type="entry name" value="GNAT_dom"/>
</dbReference>
<proteinExistence type="predicted"/>
<organism evidence="2 3">
    <name type="scientific">Atopostipes suicloacalis DSM 15692</name>
    <dbReference type="NCBI Taxonomy" id="1121025"/>
    <lineage>
        <taxon>Bacteria</taxon>
        <taxon>Bacillati</taxon>
        <taxon>Bacillota</taxon>
        <taxon>Bacilli</taxon>
        <taxon>Lactobacillales</taxon>
        <taxon>Carnobacteriaceae</taxon>
        <taxon>Atopostipes</taxon>
    </lineage>
</organism>
<dbReference type="Gene3D" id="3.40.630.30">
    <property type="match status" value="1"/>
</dbReference>
<evidence type="ECO:0000313" key="2">
    <source>
        <dbReference type="EMBL" id="SHE50836.1"/>
    </source>
</evidence>
<dbReference type="OrthoDB" id="9800193at2"/>
<dbReference type="EMBL" id="FQUF01000007">
    <property type="protein sequence ID" value="SHE50836.1"/>
    <property type="molecule type" value="Genomic_DNA"/>
</dbReference>
<protein>
    <submittedName>
        <fullName evidence="2">Ribosomal protein S18 acetylase RimI</fullName>
    </submittedName>
</protein>
<accession>A0A1M4U2I9</accession>
<dbReference type="RefSeq" id="WP_073296057.1">
    <property type="nucleotide sequence ID" value="NZ_FQUF01000007.1"/>
</dbReference>
<dbReference type="GO" id="GO:0005840">
    <property type="term" value="C:ribosome"/>
    <property type="evidence" value="ECO:0007669"/>
    <property type="project" value="UniProtKB-KW"/>
</dbReference>
<evidence type="ECO:0000313" key="3">
    <source>
        <dbReference type="Proteomes" id="UP000184128"/>
    </source>
</evidence>
<dbReference type="STRING" id="1121025.SAMN02745249_00562"/>
<reference evidence="2 3" key="1">
    <citation type="submission" date="2016-11" db="EMBL/GenBank/DDBJ databases">
        <authorList>
            <person name="Jaros S."/>
            <person name="Januszkiewicz K."/>
            <person name="Wedrychowicz H."/>
        </authorList>
    </citation>
    <scope>NUCLEOTIDE SEQUENCE [LARGE SCALE GENOMIC DNA]</scope>
    <source>
        <strain evidence="2 3">DSM 15692</strain>
    </source>
</reference>
<keyword evidence="2" id="KW-0687">Ribonucleoprotein</keyword>
<dbReference type="InterPro" id="IPR016181">
    <property type="entry name" value="Acyl_CoA_acyltransferase"/>
</dbReference>
<keyword evidence="2" id="KW-0689">Ribosomal protein</keyword>
<dbReference type="GO" id="GO:0016747">
    <property type="term" value="F:acyltransferase activity, transferring groups other than amino-acyl groups"/>
    <property type="evidence" value="ECO:0007669"/>
    <property type="project" value="InterPro"/>
</dbReference>
<dbReference type="Proteomes" id="UP000184128">
    <property type="component" value="Unassembled WGS sequence"/>
</dbReference>
<dbReference type="CDD" id="cd04301">
    <property type="entry name" value="NAT_SF"/>
    <property type="match status" value="1"/>
</dbReference>
<dbReference type="SUPFAM" id="SSF55729">
    <property type="entry name" value="Acyl-CoA N-acyltransferases (Nat)"/>
    <property type="match status" value="1"/>
</dbReference>
<evidence type="ECO:0000259" key="1">
    <source>
        <dbReference type="PROSITE" id="PS51186"/>
    </source>
</evidence>
<feature type="domain" description="N-acetyltransferase" evidence="1">
    <location>
        <begin position="27"/>
        <end position="172"/>
    </location>
</feature>
<dbReference type="AlphaFoldDB" id="A0A1M4U2I9"/>
<dbReference type="PROSITE" id="PS51186">
    <property type="entry name" value="GNAT"/>
    <property type="match status" value="1"/>
</dbReference>
<dbReference type="Pfam" id="PF00583">
    <property type="entry name" value="Acetyltransf_1"/>
    <property type="match status" value="1"/>
</dbReference>
<name>A0A1M4U2I9_9LACT</name>
<sequence length="172" mass="20398">MDYKKMTIQNKDDILLPNEPFDLFGRLIVSRINNQWSYEIEEFDEVETMVFPDENYDFHQIQEKGFAIGAYHKEKCIGLAIYEYNWNNYLYLYDLKVNSDFRKMGVASRLIKEGQNYAEELGYKGIYTVGQDDNLAACLFYLKQGFEIGGFNTRDYDYTKQEGKADVYFYLK</sequence>